<dbReference type="PANTHER" id="PTHR30154:SF54">
    <property type="entry name" value="POSSIBLE TRANSCRIPTIONAL REGULATORY PROTEIN (PROBABLY LRP_ASNC-FAMILY)"/>
    <property type="match status" value="1"/>
</dbReference>
<dbReference type="PRINTS" id="PR00033">
    <property type="entry name" value="HTHASNC"/>
</dbReference>
<dbReference type="PROSITE" id="PS50956">
    <property type="entry name" value="HTH_ASNC_2"/>
    <property type="match status" value="1"/>
</dbReference>
<accession>A0A5A7NQW0</accession>
<dbReference type="InterPro" id="IPR036388">
    <property type="entry name" value="WH-like_DNA-bd_sf"/>
</dbReference>
<protein>
    <submittedName>
        <fullName evidence="5">AsnC family transcriptional regulator</fullName>
    </submittedName>
</protein>
<dbReference type="InterPro" id="IPR036390">
    <property type="entry name" value="WH_DNA-bd_sf"/>
</dbReference>
<evidence type="ECO:0000256" key="2">
    <source>
        <dbReference type="ARBA" id="ARBA00023125"/>
    </source>
</evidence>
<feature type="domain" description="HTH asnC-type" evidence="4">
    <location>
        <begin position="15"/>
        <end position="76"/>
    </location>
</feature>
<evidence type="ECO:0000313" key="6">
    <source>
        <dbReference type="Proteomes" id="UP000325307"/>
    </source>
</evidence>
<dbReference type="Pfam" id="PF13412">
    <property type="entry name" value="HTH_24"/>
    <property type="match status" value="1"/>
</dbReference>
<proteinExistence type="predicted"/>
<dbReference type="SUPFAM" id="SSF46785">
    <property type="entry name" value="Winged helix' DNA-binding domain"/>
    <property type="match status" value="1"/>
</dbReference>
<evidence type="ECO:0000259" key="4">
    <source>
        <dbReference type="PROSITE" id="PS50956"/>
    </source>
</evidence>
<dbReference type="PANTHER" id="PTHR30154">
    <property type="entry name" value="LEUCINE-RESPONSIVE REGULATORY PROTEIN"/>
    <property type="match status" value="1"/>
</dbReference>
<keyword evidence="2" id="KW-0238">DNA-binding</keyword>
<keyword evidence="3" id="KW-0804">Transcription</keyword>
<reference evidence="5 6" key="1">
    <citation type="submission" date="2019-09" db="EMBL/GenBank/DDBJ databases">
        <title>Arthrobacter zafarii sp. nov., a moderately thermotolerant and halotolerant actinobacterium isolated from Cholistan desert soil of Pakistan.</title>
        <authorList>
            <person name="Amin A."/>
            <person name="Ahmed I."/>
            <person name="Khalid N."/>
            <person name="Schumann P."/>
            <person name="Busse H.J."/>
            <person name="Khan I.U."/>
            <person name="Li S."/>
            <person name="Li W.J."/>
        </authorList>
    </citation>
    <scope>NUCLEOTIDE SEQUENCE [LARGE SCALE GENOMIC DNA]</scope>
    <source>
        <strain evidence="5 6">NCCP-1664</strain>
    </source>
</reference>
<evidence type="ECO:0000256" key="1">
    <source>
        <dbReference type="ARBA" id="ARBA00023015"/>
    </source>
</evidence>
<dbReference type="SUPFAM" id="SSF54909">
    <property type="entry name" value="Dimeric alpha+beta barrel"/>
    <property type="match status" value="1"/>
</dbReference>
<dbReference type="Proteomes" id="UP000325307">
    <property type="component" value="Unassembled WGS sequence"/>
</dbReference>
<evidence type="ECO:0000313" key="5">
    <source>
        <dbReference type="EMBL" id="GER23099.1"/>
    </source>
</evidence>
<dbReference type="InterPro" id="IPR019887">
    <property type="entry name" value="Tscrpt_reg_AsnC/Lrp_C"/>
</dbReference>
<dbReference type="Gene3D" id="3.30.70.920">
    <property type="match status" value="1"/>
</dbReference>
<dbReference type="SMART" id="SM00344">
    <property type="entry name" value="HTH_ASNC"/>
    <property type="match status" value="1"/>
</dbReference>
<dbReference type="Pfam" id="PF01037">
    <property type="entry name" value="AsnC_trans_reg"/>
    <property type="match status" value="1"/>
</dbReference>
<name>A0A5A7NQW0_9MICC</name>
<dbReference type="Gene3D" id="1.10.10.10">
    <property type="entry name" value="Winged helix-like DNA-binding domain superfamily/Winged helix DNA-binding domain"/>
    <property type="match status" value="1"/>
</dbReference>
<comment type="caution">
    <text evidence="5">The sequence shown here is derived from an EMBL/GenBank/DDBJ whole genome shotgun (WGS) entry which is preliminary data.</text>
</comment>
<gene>
    <name evidence="5" type="ORF">NCCP1664_15950</name>
</gene>
<dbReference type="InterPro" id="IPR019888">
    <property type="entry name" value="Tscrpt_reg_AsnC-like"/>
</dbReference>
<keyword evidence="1" id="KW-0805">Transcription regulation</keyword>
<dbReference type="EMBL" id="BKDJ01000007">
    <property type="protein sequence ID" value="GER23099.1"/>
    <property type="molecule type" value="Genomic_DNA"/>
</dbReference>
<dbReference type="GO" id="GO:0043565">
    <property type="term" value="F:sequence-specific DNA binding"/>
    <property type="evidence" value="ECO:0007669"/>
    <property type="project" value="InterPro"/>
</dbReference>
<dbReference type="GO" id="GO:0043200">
    <property type="term" value="P:response to amino acid"/>
    <property type="evidence" value="ECO:0007669"/>
    <property type="project" value="TreeGrafter"/>
</dbReference>
<dbReference type="OrthoDB" id="4411089at2"/>
<dbReference type="InterPro" id="IPR011008">
    <property type="entry name" value="Dimeric_a/b-barrel"/>
</dbReference>
<dbReference type="RefSeq" id="WP_149956712.1">
    <property type="nucleotide sequence ID" value="NZ_BKDJ01000007.1"/>
</dbReference>
<dbReference type="GO" id="GO:0005829">
    <property type="term" value="C:cytosol"/>
    <property type="evidence" value="ECO:0007669"/>
    <property type="project" value="TreeGrafter"/>
</dbReference>
<evidence type="ECO:0000256" key="3">
    <source>
        <dbReference type="ARBA" id="ARBA00023163"/>
    </source>
</evidence>
<keyword evidence="6" id="KW-1185">Reference proteome</keyword>
<organism evidence="5 6">
    <name type="scientific">Zafaria cholistanensis</name>
    <dbReference type="NCBI Taxonomy" id="1682741"/>
    <lineage>
        <taxon>Bacteria</taxon>
        <taxon>Bacillati</taxon>
        <taxon>Actinomycetota</taxon>
        <taxon>Actinomycetes</taxon>
        <taxon>Micrococcales</taxon>
        <taxon>Micrococcaceae</taxon>
        <taxon>Zafaria</taxon>
    </lineage>
</organism>
<dbReference type="InterPro" id="IPR000485">
    <property type="entry name" value="AsnC-type_HTH_dom"/>
</dbReference>
<dbReference type="AlphaFoldDB" id="A0A5A7NQW0"/>
<sequence>MATTKDVRGREVVELDEIDRRLLGLLLDDARRPNNALAADLGIAPSTCLARLNALQRTGVIRKFTLDIDPEVLGHALEALISVRIRAGARHLMAAFAEEIRSLPGVTQLFFLGGTDDFLIHVAVKDSNDVRQFVLDHLSANPAVASTQTSLVFEHNRGSVPWV</sequence>